<dbReference type="PANTHER" id="PTHR23517">
    <property type="entry name" value="RESISTANCE PROTEIN MDTM, PUTATIVE-RELATED-RELATED"/>
    <property type="match status" value="1"/>
</dbReference>
<dbReference type="Proteomes" id="UP000325849">
    <property type="component" value="Unassembled WGS sequence"/>
</dbReference>
<feature type="transmembrane region" description="Helical" evidence="8">
    <location>
        <begin position="319"/>
        <end position="345"/>
    </location>
</feature>
<reference evidence="10 11" key="1">
    <citation type="submission" date="2019-07" db="EMBL/GenBank/DDBJ databases">
        <title>New species of Amycolatopsis and Streptomyces.</title>
        <authorList>
            <person name="Duangmal K."/>
            <person name="Teo W.F.A."/>
            <person name="Lipun K."/>
        </authorList>
    </citation>
    <scope>NUCLEOTIDE SEQUENCE [LARGE SCALE GENOMIC DNA]</scope>
    <source>
        <strain evidence="10 11">NBRC 109810</strain>
    </source>
</reference>
<protein>
    <submittedName>
        <fullName evidence="10">MFS transporter</fullName>
    </submittedName>
</protein>
<evidence type="ECO:0000256" key="7">
    <source>
        <dbReference type="SAM" id="MobiDB-lite"/>
    </source>
</evidence>
<feature type="transmembrane region" description="Helical" evidence="8">
    <location>
        <begin position="150"/>
        <end position="171"/>
    </location>
</feature>
<evidence type="ECO:0000256" key="1">
    <source>
        <dbReference type="ARBA" id="ARBA00004651"/>
    </source>
</evidence>
<feature type="compositionally biased region" description="Low complexity" evidence="7">
    <location>
        <begin position="420"/>
        <end position="437"/>
    </location>
</feature>
<feature type="transmembrane region" description="Helical" evidence="8">
    <location>
        <begin position="230"/>
        <end position="246"/>
    </location>
</feature>
<keyword evidence="4 8" id="KW-0812">Transmembrane</keyword>
<name>A0A5N8VH83_9ACTN</name>
<feature type="region of interest" description="Disordered" evidence="7">
    <location>
        <begin position="407"/>
        <end position="437"/>
    </location>
</feature>
<feature type="transmembrane region" description="Helical" evidence="8">
    <location>
        <begin position="90"/>
        <end position="109"/>
    </location>
</feature>
<feature type="transmembrane region" description="Helical" evidence="8">
    <location>
        <begin position="266"/>
        <end position="288"/>
    </location>
</feature>
<feature type="transmembrane region" description="Helical" evidence="8">
    <location>
        <begin position="27"/>
        <end position="51"/>
    </location>
</feature>
<organism evidence="10 11">
    <name type="scientific">Streptomyces adustus</name>
    <dbReference type="NCBI Taxonomy" id="1609272"/>
    <lineage>
        <taxon>Bacteria</taxon>
        <taxon>Bacillati</taxon>
        <taxon>Actinomycetota</taxon>
        <taxon>Actinomycetes</taxon>
        <taxon>Kitasatosporales</taxon>
        <taxon>Streptomycetaceae</taxon>
        <taxon>Streptomyces</taxon>
    </lineage>
</organism>
<proteinExistence type="predicted"/>
<evidence type="ECO:0000259" key="9">
    <source>
        <dbReference type="PROSITE" id="PS50850"/>
    </source>
</evidence>
<feature type="domain" description="Major facilitator superfamily (MFS) profile" evidence="9">
    <location>
        <begin position="26"/>
        <end position="407"/>
    </location>
</feature>
<dbReference type="PANTHER" id="PTHR23517:SF2">
    <property type="entry name" value="MULTIDRUG RESISTANCE PROTEIN MDTH"/>
    <property type="match status" value="1"/>
</dbReference>
<dbReference type="EMBL" id="VJZD01000119">
    <property type="protein sequence ID" value="MPY34590.1"/>
    <property type="molecule type" value="Genomic_DNA"/>
</dbReference>
<dbReference type="InterPro" id="IPR020846">
    <property type="entry name" value="MFS_dom"/>
</dbReference>
<accession>A0A5N8VH83</accession>
<dbReference type="InterPro" id="IPR011701">
    <property type="entry name" value="MFS"/>
</dbReference>
<dbReference type="GO" id="GO:0005886">
    <property type="term" value="C:plasma membrane"/>
    <property type="evidence" value="ECO:0007669"/>
    <property type="project" value="UniProtKB-SubCell"/>
</dbReference>
<evidence type="ECO:0000256" key="4">
    <source>
        <dbReference type="ARBA" id="ARBA00022692"/>
    </source>
</evidence>
<feature type="transmembrane region" description="Helical" evidence="8">
    <location>
        <begin position="177"/>
        <end position="199"/>
    </location>
</feature>
<keyword evidence="2" id="KW-0813">Transport</keyword>
<evidence type="ECO:0000256" key="6">
    <source>
        <dbReference type="ARBA" id="ARBA00023136"/>
    </source>
</evidence>
<keyword evidence="5 8" id="KW-1133">Transmembrane helix</keyword>
<dbReference type="AlphaFoldDB" id="A0A5N8VH83"/>
<dbReference type="InterPro" id="IPR050171">
    <property type="entry name" value="MFS_Transporters"/>
</dbReference>
<dbReference type="SUPFAM" id="SSF103473">
    <property type="entry name" value="MFS general substrate transporter"/>
    <property type="match status" value="1"/>
</dbReference>
<keyword evidence="6 8" id="KW-0472">Membrane</keyword>
<dbReference type="InterPro" id="IPR036259">
    <property type="entry name" value="MFS_trans_sf"/>
</dbReference>
<sequence>MSTKTADRARGGEPRFRDTLRGLPRRVWIISLGNLILQAGSFLPVFIVLYVTQHGHSAGAAGLVLGAAGLGRVLGNVIGGHLTDTIGRRWAILLSVVATSGLTASVPFLGPIPAIVTVVGFIGLVSQIYRPAMAAVLIDSVTSARQRLAAFGVLRFAQNIGSTLGGVLGGVLASISYAGLFLVEAGALLLFGVIVAVLLRDAPQHRSDSAVDKSRSDPAVGYRQVLADRVLVRFLLMTVFSMFAYIQTAVGLPLHVADVGLSARDFGLLMGLNGLLVVLLELPITSVISRYRPEYVLAVANLLTCGGLALSGFTEGMALLAATVVIWTFGEMAYSSVVQAHLASLTPPGMVGRYQGLYGAAYALGTGAGPVVGAAVYAVGPWVLWTVVGVLGVVGAQLSLGLRGTDTVADEPAEGPVTEPGGAPVSAPGGAPPEATV</sequence>
<dbReference type="PROSITE" id="PS50850">
    <property type="entry name" value="MFS"/>
    <property type="match status" value="1"/>
</dbReference>
<feature type="transmembrane region" description="Helical" evidence="8">
    <location>
        <begin position="57"/>
        <end position="78"/>
    </location>
</feature>
<keyword evidence="11" id="KW-1185">Reference proteome</keyword>
<dbReference type="Gene3D" id="1.20.1250.20">
    <property type="entry name" value="MFS general substrate transporter like domains"/>
    <property type="match status" value="1"/>
</dbReference>
<feature type="transmembrane region" description="Helical" evidence="8">
    <location>
        <begin position="295"/>
        <end position="313"/>
    </location>
</feature>
<evidence type="ECO:0000313" key="11">
    <source>
        <dbReference type="Proteomes" id="UP000325849"/>
    </source>
</evidence>
<evidence type="ECO:0000256" key="8">
    <source>
        <dbReference type="SAM" id="Phobius"/>
    </source>
</evidence>
<comment type="subcellular location">
    <subcellularLocation>
        <location evidence="1">Cell membrane</location>
        <topology evidence="1">Multi-pass membrane protein</topology>
    </subcellularLocation>
</comment>
<evidence type="ECO:0000256" key="5">
    <source>
        <dbReference type="ARBA" id="ARBA00022989"/>
    </source>
</evidence>
<comment type="caution">
    <text evidence="10">The sequence shown here is derived from an EMBL/GenBank/DDBJ whole genome shotgun (WGS) entry which is preliminary data.</text>
</comment>
<feature type="transmembrane region" description="Helical" evidence="8">
    <location>
        <begin position="357"/>
        <end position="376"/>
    </location>
</feature>
<feature type="transmembrane region" description="Helical" evidence="8">
    <location>
        <begin position="115"/>
        <end position="138"/>
    </location>
</feature>
<keyword evidence="3" id="KW-1003">Cell membrane</keyword>
<evidence type="ECO:0000256" key="3">
    <source>
        <dbReference type="ARBA" id="ARBA00022475"/>
    </source>
</evidence>
<dbReference type="Pfam" id="PF07690">
    <property type="entry name" value="MFS_1"/>
    <property type="match status" value="1"/>
</dbReference>
<dbReference type="RefSeq" id="WP_162469106.1">
    <property type="nucleotide sequence ID" value="NZ_VJZD01000119.1"/>
</dbReference>
<gene>
    <name evidence="10" type="ORF">FNH09_26105</name>
</gene>
<feature type="transmembrane region" description="Helical" evidence="8">
    <location>
        <begin position="382"/>
        <end position="402"/>
    </location>
</feature>
<dbReference type="GO" id="GO:0022857">
    <property type="term" value="F:transmembrane transporter activity"/>
    <property type="evidence" value="ECO:0007669"/>
    <property type="project" value="InterPro"/>
</dbReference>
<evidence type="ECO:0000313" key="10">
    <source>
        <dbReference type="EMBL" id="MPY34590.1"/>
    </source>
</evidence>
<evidence type="ECO:0000256" key="2">
    <source>
        <dbReference type="ARBA" id="ARBA00022448"/>
    </source>
</evidence>